<dbReference type="InterPro" id="IPR045336">
    <property type="entry name" value="MmgE_PrpD_N"/>
</dbReference>
<proteinExistence type="inferred from homology"/>
<dbReference type="PANTHER" id="PTHR16943:SF8">
    <property type="entry name" value="2-METHYLCITRATE DEHYDRATASE"/>
    <property type="match status" value="1"/>
</dbReference>
<name>A0A2P7BV94_9HYPH</name>
<dbReference type="Gene3D" id="3.30.1330.120">
    <property type="entry name" value="2-methylcitrate dehydratase PrpD"/>
    <property type="match status" value="1"/>
</dbReference>
<dbReference type="InterPro" id="IPR005656">
    <property type="entry name" value="MmgE_PrpD"/>
</dbReference>
<evidence type="ECO:0000313" key="5">
    <source>
        <dbReference type="Proteomes" id="UP000241444"/>
    </source>
</evidence>
<gene>
    <name evidence="4" type="ORF">CU102_04605</name>
</gene>
<dbReference type="Pfam" id="PF03972">
    <property type="entry name" value="MmgE_PrpD_N"/>
    <property type="match status" value="1"/>
</dbReference>
<protein>
    <submittedName>
        <fullName evidence="4">2-methylcitrate dehydratase</fullName>
    </submittedName>
</protein>
<dbReference type="InterPro" id="IPR045337">
    <property type="entry name" value="MmgE_PrpD_C"/>
</dbReference>
<dbReference type="InterPro" id="IPR042183">
    <property type="entry name" value="MmgE/PrpD_sf_1"/>
</dbReference>
<dbReference type="Gene3D" id="1.10.4100.10">
    <property type="entry name" value="2-methylcitrate dehydratase PrpD"/>
    <property type="match status" value="1"/>
</dbReference>
<feature type="domain" description="MmgE/PrpD N-terminal" evidence="2">
    <location>
        <begin position="12"/>
        <end position="248"/>
    </location>
</feature>
<organism evidence="4 5">
    <name type="scientific">Phyllobacterium brassicacearum</name>
    <dbReference type="NCBI Taxonomy" id="314235"/>
    <lineage>
        <taxon>Bacteria</taxon>
        <taxon>Pseudomonadati</taxon>
        <taxon>Pseudomonadota</taxon>
        <taxon>Alphaproteobacteria</taxon>
        <taxon>Hyphomicrobiales</taxon>
        <taxon>Phyllobacteriaceae</taxon>
        <taxon>Phyllobacterium</taxon>
    </lineage>
</organism>
<dbReference type="GO" id="GO:0016829">
    <property type="term" value="F:lyase activity"/>
    <property type="evidence" value="ECO:0007669"/>
    <property type="project" value="InterPro"/>
</dbReference>
<dbReference type="SUPFAM" id="SSF103378">
    <property type="entry name" value="2-methylcitrate dehydratase PrpD"/>
    <property type="match status" value="1"/>
</dbReference>
<evidence type="ECO:0000259" key="2">
    <source>
        <dbReference type="Pfam" id="PF03972"/>
    </source>
</evidence>
<dbReference type="OrthoDB" id="5415580at2"/>
<evidence type="ECO:0000313" key="4">
    <source>
        <dbReference type="EMBL" id="PSH70356.1"/>
    </source>
</evidence>
<comment type="similarity">
    <text evidence="1">Belongs to the PrpD family.</text>
</comment>
<feature type="domain" description="MmgE/PrpD C-terminal" evidence="3">
    <location>
        <begin position="275"/>
        <end position="431"/>
    </location>
</feature>
<keyword evidence="5" id="KW-1185">Reference proteome</keyword>
<sequence>MYIAKTHDTPIERLAAFVAGLRFEDIPTDIVAKAKIHIADTMGAALAGARSTEFGLARKIAGRKGETRLWGTQAFAPARDAALVNGVAAHAFELDDAGGCDHSGAVVMPAVLAAVSRSEQAVSGQQLIASVVAGYDVGRRILEAAGGYDSHNSLGWHSTGTCGTLAAAAAVANLQGLPGQGCLDAMTLATSFSSGLWAFIHDGSQAKKIHAGRAAEGGLLAATLAAEGFAGPSRVFDNVWGGFFRSFNKSSGEPEQLSAALGESWKVDRAVLKPYASCRGAHSAVDALEDLLHETERRPDEIVSMHLQLSEMLMGMCGHKASSSMAGTQMSLPYAIAARCVFGTAGLDAYSAHRRSDPRIGAVMQQMELEVDRAMQPLDEPVLTLTFSDGSRASRMVPRATGSSERPMQRAAIDDKFRYLAGMSLEDSQVSNLFDMLDKLEHLNDCRRFETLLAGNADNRPTFC</sequence>
<dbReference type="Proteomes" id="UP000241444">
    <property type="component" value="Unassembled WGS sequence"/>
</dbReference>
<evidence type="ECO:0000259" key="3">
    <source>
        <dbReference type="Pfam" id="PF19305"/>
    </source>
</evidence>
<evidence type="ECO:0000256" key="1">
    <source>
        <dbReference type="ARBA" id="ARBA00006174"/>
    </source>
</evidence>
<dbReference type="Pfam" id="PF19305">
    <property type="entry name" value="MmgE_PrpD_C"/>
    <property type="match status" value="1"/>
</dbReference>
<comment type="caution">
    <text evidence="4">The sequence shown here is derived from an EMBL/GenBank/DDBJ whole genome shotgun (WGS) entry which is preliminary data.</text>
</comment>
<dbReference type="InterPro" id="IPR036148">
    <property type="entry name" value="MmgE/PrpD_sf"/>
</dbReference>
<dbReference type="InterPro" id="IPR042188">
    <property type="entry name" value="MmgE/PrpD_sf_2"/>
</dbReference>
<dbReference type="RefSeq" id="WP_106709813.1">
    <property type="nucleotide sequence ID" value="NZ_PGGO01000002.1"/>
</dbReference>
<dbReference type="AlphaFoldDB" id="A0A2P7BV94"/>
<dbReference type="EMBL" id="PGGO01000002">
    <property type="protein sequence ID" value="PSH70356.1"/>
    <property type="molecule type" value="Genomic_DNA"/>
</dbReference>
<accession>A0A2P7BV94</accession>
<dbReference type="PANTHER" id="PTHR16943">
    <property type="entry name" value="2-METHYLCITRATE DEHYDRATASE-RELATED"/>
    <property type="match status" value="1"/>
</dbReference>
<reference evidence="5" key="1">
    <citation type="submission" date="2017-11" db="EMBL/GenBank/DDBJ databases">
        <authorList>
            <person name="Kuznetsova I."/>
            <person name="Sazanova A."/>
            <person name="Chirak E."/>
            <person name="Safronova V."/>
            <person name="Willems A."/>
        </authorList>
    </citation>
    <scope>NUCLEOTIDE SEQUENCE [LARGE SCALE GENOMIC DNA]</scope>
    <source>
        <strain evidence="5">STM 196</strain>
    </source>
</reference>